<keyword evidence="6 8" id="KW-0238">DNA-binding</keyword>
<dbReference type="PRINTS" id="PR00417">
    <property type="entry name" value="PRTPISMRASEI"/>
</dbReference>
<evidence type="ECO:0000256" key="5">
    <source>
        <dbReference type="ARBA" id="ARBA00023029"/>
    </source>
</evidence>
<accession>A0A6B1YIZ4</accession>
<dbReference type="CDD" id="cd00186">
    <property type="entry name" value="TOP1Ac"/>
    <property type="match status" value="1"/>
</dbReference>
<dbReference type="SMART" id="SM00437">
    <property type="entry name" value="TOP1Ac"/>
    <property type="match status" value="1"/>
</dbReference>
<evidence type="ECO:0000256" key="2">
    <source>
        <dbReference type="ARBA" id="ARBA00009446"/>
    </source>
</evidence>
<dbReference type="InterPro" id="IPR003601">
    <property type="entry name" value="Topo_IA_2"/>
</dbReference>
<dbReference type="InterPro" id="IPR003602">
    <property type="entry name" value="Topo_IA_DNA-bd_dom"/>
</dbReference>
<dbReference type="HAMAP" id="MF_00952">
    <property type="entry name" value="Topoisom_1_prok"/>
    <property type="match status" value="1"/>
</dbReference>
<dbReference type="SUPFAM" id="SSF56712">
    <property type="entry name" value="Prokaryotic type I DNA topoisomerase"/>
    <property type="match status" value="1"/>
</dbReference>
<protein>
    <recommendedName>
        <fullName evidence="8">DNA topoisomerase 1</fullName>
        <ecNumber evidence="8">5.6.2.1</ecNumber>
    </recommendedName>
    <alternativeName>
        <fullName evidence="8">DNA topoisomerase I</fullName>
    </alternativeName>
</protein>
<dbReference type="InterPro" id="IPR023406">
    <property type="entry name" value="Topo_IA_AS"/>
</dbReference>
<feature type="region of interest" description="Interaction with DNA" evidence="8">
    <location>
        <begin position="164"/>
        <end position="169"/>
    </location>
</feature>
<evidence type="ECO:0000259" key="10">
    <source>
        <dbReference type="PROSITE" id="PS50880"/>
    </source>
</evidence>
<comment type="function">
    <text evidence="8">Releases the supercoiling and torsional tension of DNA, which is introduced during the DNA replication and transcription, by transiently cleaving and rejoining one strand of the DNA duplex. Introduces a single-strand break via transesterification at a target site in duplex DNA. The scissile phosphodiester is attacked by the catalytic tyrosine of the enzyme, resulting in the formation of a DNA-(5'-phosphotyrosyl)-enzyme intermediate and the expulsion of a 3'-OH DNA strand. The free DNA strand then undergoes passage around the unbroken strand, thus removing DNA supercoils. Finally, in the religation step, the DNA 3'-OH attacks the covalent intermediate to expel the active-site tyrosine and restore the DNA phosphodiester backbone.</text>
</comment>
<evidence type="ECO:0000256" key="6">
    <source>
        <dbReference type="ARBA" id="ARBA00023125"/>
    </source>
</evidence>
<dbReference type="InterPro" id="IPR013824">
    <property type="entry name" value="Topo_IA_cen_sub1"/>
</dbReference>
<dbReference type="InterPro" id="IPR013825">
    <property type="entry name" value="Topo_IA_cen_sub2"/>
</dbReference>
<proteinExistence type="inferred from homology"/>
<keyword evidence="7 8" id="KW-0413">Isomerase</keyword>
<evidence type="ECO:0000256" key="7">
    <source>
        <dbReference type="ARBA" id="ARBA00023235"/>
    </source>
</evidence>
<dbReference type="PROSITE" id="PS50880">
    <property type="entry name" value="TOPRIM"/>
    <property type="match status" value="1"/>
</dbReference>
<feature type="site" description="Interaction with DNA" evidence="8">
    <location>
        <position position="475"/>
    </location>
</feature>
<evidence type="ECO:0000313" key="13">
    <source>
        <dbReference type="Proteomes" id="UP000644192"/>
    </source>
</evidence>
<dbReference type="AlphaFoldDB" id="A0A6B1YIZ4"/>
<comment type="caution">
    <text evidence="8">Lacks conserved residue(s) required for the propagation of feature annotation.</text>
</comment>
<dbReference type="GO" id="GO:0006265">
    <property type="term" value="P:DNA topological change"/>
    <property type="evidence" value="ECO:0007669"/>
    <property type="project" value="UniProtKB-UniRule"/>
</dbReference>
<evidence type="ECO:0000256" key="4">
    <source>
        <dbReference type="ARBA" id="ARBA00022842"/>
    </source>
</evidence>
<dbReference type="PROSITE" id="PS52039">
    <property type="entry name" value="TOPO_IA_2"/>
    <property type="match status" value="1"/>
</dbReference>
<dbReference type="PANTHER" id="PTHR42785:SF1">
    <property type="entry name" value="DNA TOPOISOMERASE"/>
    <property type="match status" value="1"/>
</dbReference>
<dbReference type="SMART" id="SM00436">
    <property type="entry name" value="TOP1Bc"/>
    <property type="match status" value="1"/>
</dbReference>
<dbReference type="Pfam" id="PF01751">
    <property type="entry name" value="Toprim"/>
    <property type="match status" value="1"/>
</dbReference>
<evidence type="ECO:0000256" key="8">
    <source>
        <dbReference type="HAMAP-Rule" id="MF_00952"/>
    </source>
</evidence>
<dbReference type="InterPro" id="IPR000380">
    <property type="entry name" value="Topo_IA"/>
</dbReference>
<dbReference type="GO" id="GO:0003917">
    <property type="term" value="F:DNA topoisomerase type I (single strand cut, ATP-independent) activity"/>
    <property type="evidence" value="ECO:0007669"/>
    <property type="project" value="UniProtKB-UniRule"/>
</dbReference>
<dbReference type="SMART" id="SM00493">
    <property type="entry name" value="TOPRIM"/>
    <property type="match status" value="1"/>
</dbReference>
<feature type="site" description="Interaction with DNA" evidence="8">
    <location>
        <position position="139"/>
    </location>
</feature>
<feature type="active site" description="O-(5'-phospho-DNA)-tyrosine intermediate" evidence="8">
    <location>
        <position position="280"/>
    </location>
</feature>
<comment type="catalytic activity">
    <reaction evidence="1 8">
        <text>ATP-independent breakage of single-stranded DNA, followed by passage and rejoining.</text>
        <dbReference type="EC" id="5.6.2.1"/>
    </reaction>
</comment>
<feature type="site" description="Interaction with DNA" evidence="8">
    <location>
        <position position="143"/>
    </location>
</feature>
<dbReference type="EC" id="5.6.2.1" evidence="8"/>
<feature type="site" description="Interaction with DNA" evidence="8">
    <location>
        <position position="32"/>
    </location>
</feature>
<feature type="site" description="Interaction with DNA" evidence="8">
    <location>
        <position position="140"/>
    </location>
</feature>
<dbReference type="GO" id="GO:0046872">
    <property type="term" value="F:metal ion binding"/>
    <property type="evidence" value="ECO:0007669"/>
    <property type="project" value="UniProtKB-KW"/>
</dbReference>
<dbReference type="InterPro" id="IPR028612">
    <property type="entry name" value="Topoisom_1_IA"/>
</dbReference>
<keyword evidence="5 8" id="KW-0799">Topoisomerase</keyword>
<evidence type="ECO:0000256" key="3">
    <source>
        <dbReference type="ARBA" id="ARBA00022723"/>
    </source>
</evidence>
<comment type="subunit">
    <text evidence="8">Monomer.</text>
</comment>
<sequence>MGNLLIVESPAKAKTFEGYLGPGWEVKASFGHIRDLPEHEMGVAGPEYRPDYVFIGEGKKVSEVLKNAARRALNSGGAVYLGSDDDREGEAIAWHLQQVLGLQDPKRITFGEISKKEILRAVAEPRKINVRLVAAQEARRILDRIVGYYISPIVQELMATHDYSAGRVQSVAVLLVVERENLIRAHTAVTHHSARFAFQGGWSADWAPDEKCTDLATAERIANARQFTVLEHSVGESRSSPFKPFITSTLQQAASNALNLRSKACMEAAQKLYEAGHITYMRTDNPNLTDDMLVAVREYCAAQNLPLSDEPRTWKAKADAQEAHKGIHPTDITRLEAGEDEAQRKLYQLIWKRTVACQMADAVFKVTKVKLKPEGLDGTVAVAGEHSELVSPGYKTILAEDDAEDKPDEVSRTTGAIPPLETGASLTATSGEVVTTKTKAARRFTEASLVKELESRGIGRPSSFAAIMENISKTRRYVQLKKGTKFLEPTDRGEKLVQVLLNRFSFMDVDFTRELERKLDEIAKGTANYRSVIAGFDQQLQDEIAKLLREIEPLHPCPKCGRGLLLIEKKKEKGKEASAFFGCRGFFDKKCDGIYPAKDGAPVIQQ</sequence>
<comment type="caution">
    <text evidence="12">The sequence shown here is derived from an EMBL/GenBank/DDBJ whole genome shotgun (WGS) entry which is preliminary data.</text>
</comment>
<dbReference type="Gene3D" id="1.10.460.10">
    <property type="entry name" value="Topoisomerase I, domain 2"/>
    <property type="match status" value="1"/>
</dbReference>
<reference evidence="12" key="1">
    <citation type="submission" date="2020-01" db="EMBL/GenBank/DDBJ databases">
        <title>Bacteria Cultured from War Wounds Associated with the Conflict in Eastern Ukraine.</title>
        <authorList>
            <person name="Snesrud E."/>
            <person name="Galac M.R."/>
            <person name="Mc Gann P."/>
            <person name="Valentine K."/>
            <person name="Viacheslav K."/>
        </authorList>
    </citation>
    <scope>NUCLEOTIDE SEQUENCE</scope>
    <source>
        <strain evidence="12">VNMU148</strain>
    </source>
</reference>
<dbReference type="RefSeq" id="WP_161417302.1">
    <property type="nucleotide sequence ID" value="NZ_JBIDIV010000042.1"/>
</dbReference>
<evidence type="ECO:0000313" key="12">
    <source>
        <dbReference type="EMBL" id="MZZ17714.1"/>
    </source>
</evidence>
<name>A0A6B1YIZ4_PSEAI</name>
<gene>
    <name evidence="8 12" type="primary">topA</name>
    <name evidence="12" type="ORF">GUL26_36280</name>
</gene>
<evidence type="ECO:0000259" key="11">
    <source>
        <dbReference type="PROSITE" id="PS52039"/>
    </source>
</evidence>
<dbReference type="EMBL" id="WXZT01000059">
    <property type="protein sequence ID" value="MZZ17714.1"/>
    <property type="molecule type" value="Genomic_DNA"/>
</dbReference>
<comment type="similarity">
    <text evidence="2 8">Belongs to the type IA topoisomerase family.</text>
</comment>
<dbReference type="PANTHER" id="PTHR42785">
    <property type="entry name" value="DNA TOPOISOMERASE, TYPE IA, CORE"/>
    <property type="match status" value="1"/>
</dbReference>
<dbReference type="PROSITE" id="PS00396">
    <property type="entry name" value="TOPO_IA_1"/>
    <property type="match status" value="1"/>
</dbReference>
<keyword evidence="3" id="KW-0479">Metal-binding</keyword>
<dbReference type="Pfam" id="PF01131">
    <property type="entry name" value="Topoisom_bac"/>
    <property type="match status" value="1"/>
</dbReference>
<keyword evidence="4" id="KW-0460">Magnesium</keyword>
<evidence type="ECO:0000256" key="1">
    <source>
        <dbReference type="ARBA" id="ARBA00000213"/>
    </source>
</evidence>
<evidence type="ECO:0000256" key="9">
    <source>
        <dbReference type="SAM" id="MobiDB-lite"/>
    </source>
</evidence>
<dbReference type="Proteomes" id="UP000644192">
    <property type="component" value="Unassembled WGS sequence"/>
</dbReference>
<dbReference type="InterPro" id="IPR023405">
    <property type="entry name" value="Topo_IA_core_domain"/>
</dbReference>
<dbReference type="Gene3D" id="3.40.50.140">
    <property type="match status" value="1"/>
</dbReference>
<dbReference type="Gene3D" id="1.10.290.10">
    <property type="entry name" value="Topoisomerase I, domain 4"/>
    <property type="match status" value="1"/>
</dbReference>
<feature type="domain" description="Topo IA-type catalytic" evidence="11">
    <location>
        <begin position="129"/>
        <end position="545"/>
    </location>
</feature>
<feature type="site" description="Interaction with DNA" evidence="8">
    <location>
        <position position="148"/>
    </location>
</feature>
<dbReference type="InterPro" id="IPR013497">
    <property type="entry name" value="Topo_IA_cen"/>
</dbReference>
<dbReference type="GO" id="GO:0003677">
    <property type="term" value="F:DNA binding"/>
    <property type="evidence" value="ECO:0007669"/>
    <property type="project" value="UniProtKB-KW"/>
</dbReference>
<dbReference type="Gene3D" id="2.70.20.10">
    <property type="entry name" value="Topoisomerase I, domain 3"/>
    <property type="match status" value="1"/>
</dbReference>
<feature type="region of interest" description="Disordered" evidence="9">
    <location>
        <begin position="403"/>
        <end position="425"/>
    </location>
</feature>
<feature type="site" description="Interaction with DNA" evidence="8">
    <location>
        <position position="282"/>
    </location>
</feature>
<dbReference type="InterPro" id="IPR013826">
    <property type="entry name" value="Topo_IA_cen_sub3"/>
</dbReference>
<feature type="domain" description="Toprim" evidence="10">
    <location>
        <begin position="2"/>
        <end position="115"/>
    </location>
</feature>
<organism evidence="12 13">
    <name type="scientific">Pseudomonas aeruginosa</name>
    <dbReference type="NCBI Taxonomy" id="287"/>
    <lineage>
        <taxon>Bacteria</taxon>
        <taxon>Pseudomonadati</taxon>
        <taxon>Pseudomonadota</taxon>
        <taxon>Gammaproteobacteria</taxon>
        <taxon>Pseudomonadales</taxon>
        <taxon>Pseudomonadaceae</taxon>
        <taxon>Pseudomonas</taxon>
    </lineage>
</organism>
<dbReference type="InterPro" id="IPR006171">
    <property type="entry name" value="TOPRIM_dom"/>
</dbReference>